<evidence type="ECO:0000256" key="2">
    <source>
        <dbReference type="ARBA" id="ARBA00023267"/>
    </source>
</evidence>
<evidence type="ECO:0000256" key="3">
    <source>
        <dbReference type="RuleBase" id="RU364072"/>
    </source>
</evidence>
<evidence type="ECO:0000313" key="6">
    <source>
        <dbReference type="Proteomes" id="UP000683246"/>
    </source>
</evidence>
<dbReference type="GO" id="GO:0003989">
    <property type="term" value="F:acetyl-CoA carboxylase activity"/>
    <property type="evidence" value="ECO:0007669"/>
    <property type="project" value="InterPro"/>
</dbReference>
<comment type="function">
    <text evidence="3">This protein is a component of the acetyl coenzyme A carboxylase complex; first, biotin carboxylase catalyzes the carboxylation of the carrier protein and then the transcarboxylase transfers the carboxyl group to form malonyl-CoA.</text>
</comment>
<evidence type="ECO:0000313" key="5">
    <source>
        <dbReference type="EMBL" id="QUI21004.1"/>
    </source>
</evidence>
<name>A0A8J8MG77_9FIRM</name>
<dbReference type="UniPathway" id="UPA00094"/>
<dbReference type="Proteomes" id="UP000683246">
    <property type="component" value="Chromosome"/>
</dbReference>
<evidence type="ECO:0000259" key="4">
    <source>
        <dbReference type="PROSITE" id="PS50968"/>
    </source>
</evidence>
<protein>
    <recommendedName>
        <fullName evidence="1 3">Biotin carboxyl carrier protein of acetyl-CoA carboxylase</fullName>
    </recommendedName>
</protein>
<dbReference type="NCBIfam" id="TIGR00531">
    <property type="entry name" value="BCCP"/>
    <property type="match status" value="1"/>
</dbReference>
<dbReference type="InterPro" id="IPR050709">
    <property type="entry name" value="Biotin_Carboxyl_Carrier/Decarb"/>
</dbReference>
<sequence length="161" mass="17963">MSKMKFEQIKELIELVDEKKLTRIDIEEEDFKITIRKEYPKVVASTGDADVQPVPSIQPVIQQVSVEPGSQVTTNELEADENLFVVESPMVGTFYSAKSPEAEDFVKVGDQVTEGATLCIIEAMKLMNDIDAEVSGQVVEILVKNEEPVEYGQPLFKLKAQ</sequence>
<dbReference type="PANTHER" id="PTHR45266:SF3">
    <property type="entry name" value="OXALOACETATE DECARBOXYLASE ALPHA CHAIN"/>
    <property type="match status" value="1"/>
</dbReference>
<dbReference type="InterPro" id="IPR000089">
    <property type="entry name" value="Biotin_lipoyl"/>
</dbReference>
<dbReference type="GO" id="GO:0009317">
    <property type="term" value="C:acetyl-CoA carboxylase complex"/>
    <property type="evidence" value="ECO:0007669"/>
    <property type="project" value="InterPro"/>
</dbReference>
<gene>
    <name evidence="5" type="primary">accB</name>
    <name evidence="5" type="ORF">HZI73_01255</name>
</gene>
<proteinExistence type="predicted"/>
<keyword evidence="3" id="KW-0444">Lipid biosynthesis</keyword>
<keyword evidence="3" id="KW-0275">Fatty acid biosynthesis</keyword>
<dbReference type="AlphaFoldDB" id="A0A8J8MG77"/>
<dbReference type="GO" id="GO:0006633">
    <property type="term" value="P:fatty acid biosynthetic process"/>
    <property type="evidence" value="ECO:0007669"/>
    <property type="project" value="UniProtKB-UniPathway"/>
</dbReference>
<dbReference type="EMBL" id="CP058649">
    <property type="protein sequence ID" value="QUI21004.1"/>
    <property type="molecule type" value="Genomic_DNA"/>
</dbReference>
<accession>A0A8J8MG77</accession>
<keyword evidence="3" id="KW-0443">Lipid metabolism</keyword>
<comment type="pathway">
    <text evidence="3">Lipid metabolism; fatty acid biosynthesis.</text>
</comment>
<dbReference type="Gene3D" id="2.40.50.100">
    <property type="match status" value="1"/>
</dbReference>
<evidence type="ECO:0000256" key="1">
    <source>
        <dbReference type="ARBA" id="ARBA00017562"/>
    </source>
</evidence>
<reference evidence="5" key="1">
    <citation type="submission" date="2020-07" db="EMBL/GenBank/DDBJ databases">
        <title>Vallitalea pronyensis genome.</title>
        <authorList>
            <person name="Postec A."/>
        </authorList>
    </citation>
    <scope>NUCLEOTIDE SEQUENCE</scope>
    <source>
        <strain evidence="5">FatNI3</strain>
    </source>
</reference>
<dbReference type="InterPro" id="IPR001249">
    <property type="entry name" value="AcCoA_biotinCC"/>
</dbReference>
<keyword evidence="3" id="KW-0276">Fatty acid metabolism</keyword>
<keyword evidence="2 3" id="KW-0092">Biotin</keyword>
<keyword evidence="6" id="KW-1185">Reference proteome</keyword>
<feature type="domain" description="Lipoyl-binding" evidence="4">
    <location>
        <begin position="83"/>
        <end position="159"/>
    </location>
</feature>
<dbReference type="KEGG" id="vpy:HZI73_01255"/>
<dbReference type="PROSITE" id="PS50968">
    <property type="entry name" value="BIOTINYL_LIPOYL"/>
    <property type="match status" value="1"/>
</dbReference>
<dbReference type="PANTHER" id="PTHR45266">
    <property type="entry name" value="OXALOACETATE DECARBOXYLASE ALPHA CHAIN"/>
    <property type="match status" value="1"/>
</dbReference>
<dbReference type="SUPFAM" id="SSF51230">
    <property type="entry name" value="Single hybrid motif"/>
    <property type="match status" value="1"/>
</dbReference>
<dbReference type="PRINTS" id="PR01071">
    <property type="entry name" value="ACOABIOTINCC"/>
</dbReference>
<organism evidence="5 6">
    <name type="scientific">Vallitalea pronyensis</name>
    <dbReference type="NCBI Taxonomy" id="1348613"/>
    <lineage>
        <taxon>Bacteria</taxon>
        <taxon>Bacillati</taxon>
        <taxon>Bacillota</taxon>
        <taxon>Clostridia</taxon>
        <taxon>Lachnospirales</taxon>
        <taxon>Vallitaleaceae</taxon>
        <taxon>Vallitalea</taxon>
    </lineage>
</organism>
<dbReference type="InterPro" id="IPR011053">
    <property type="entry name" value="Single_hybrid_motif"/>
</dbReference>
<dbReference type="FunFam" id="2.40.50.100:FF:000003">
    <property type="entry name" value="Acetyl-CoA carboxylase biotin carboxyl carrier protein"/>
    <property type="match status" value="1"/>
</dbReference>
<dbReference type="Pfam" id="PF00364">
    <property type="entry name" value="Biotin_lipoyl"/>
    <property type="match status" value="1"/>
</dbReference>
<dbReference type="CDD" id="cd06850">
    <property type="entry name" value="biotinyl_domain"/>
    <property type="match status" value="1"/>
</dbReference>